<protein>
    <submittedName>
        <fullName evidence="1">Uncharacterized protein</fullName>
    </submittedName>
</protein>
<sequence length="89" mass="10366">MLDPYTTLRRLKRDLDHCVVIAVGFGGQKKKAVRRQVMRNQRIQLATEINRMISSSNDEMSHDLKGEFAFKVSRILHDQAQHVNRLGYK</sequence>
<proteinExistence type="predicted"/>
<evidence type="ECO:0000313" key="1">
    <source>
        <dbReference type="EMBL" id="MBS9334566.1"/>
    </source>
</evidence>
<gene>
    <name evidence="1" type="ORF">G6R27_00755</name>
</gene>
<evidence type="ECO:0000313" key="2">
    <source>
        <dbReference type="Proteomes" id="UP001519418"/>
    </source>
</evidence>
<dbReference type="Proteomes" id="UP001519418">
    <property type="component" value="Unassembled WGS sequence"/>
</dbReference>
<organism evidence="1 2">
    <name type="scientific">Fructobacillus papyriferae</name>
    <dbReference type="NCBI Taxonomy" id="2713171"/>
    <lineage>
        <taxon>Bacteria</taxon>
        <taxon>Bacillati</taxon>
        <taxon>Bacillota</taxon>
        <taxon>Bacilli</taxon>
        <taxon>Lactobacillales</taxon>
        <taxon>Lactobacillaceae</taxon>
        <taxon>Fructobacillus</taxon>
    </lineage>
</organism>
<keyword evidence="2" id="KW-1185">Reference proteome</keyword>
<reference evidence="1 2" key="1">
    <citation type="submission" date="2020-02" db="EMBL/GenBank/DDBJ databases">
        <title>Fructobacillus sp. isolated from paper mulberry of Taiwan.</title>
        <authorList>
            <person name="Lin S.-T."/>
        </authorList>
    </citation>
    <scope>NUCLEOTIDE SEQUENCE [LARGE SCALE GENOMIC DNA]</scope>
    <source>
        <strain evidence="1 2">M1-10</strain>
    </source>
</reference>
<comment type="caution">
    <text evidence="1">The sequence shown here is derived from an EMBL/GenBank/DDBJ whole genome shotgun (WGS) entry which is preliminary data.</text>
</comment>
<accession>A0ABS5QNC8</accession>
<name>A0ABS5QNC8_9LACO</name>
<dbReference type="EMBL" id="JAAMFI010000001">
    <property type="protein sequence ID" value="MBS9334566.1"/>
    <property type="molecule type" value="Genomic_DNA"/>
</dbReference>
<dbReference type="RefSeq" id="WP_213819183.1">
    <property type="nucleotide sequence ID" value="NZ_JAAMFI010000001.1"/>
</dbReference>